<evidence type="ECO:0000256" key="1">
    <source>
        <dbReference type="ARBA" id="ARBA00010111"/>
    </source>
</evidence>
<comment type="similarity">
    <text evidence="1">Belongs to the bacterial ribosomal protein bL34 family.</text>
</comment>
<organism evidence="4">
    <name type="scientific">Micromonas pusilla</name>
    <name type="common">Picoplanktonic green alga</name>
    <name type="synonym">Chromulina pusilla</name>
    <dbReference type="NCBI Taxonomy" id="38833"/>
    <lineage>
        <taxon>Eukaryota</taxon>
        <taxon>Viridiplantae</taxon>
        <taxon>Chlorophyta</taxon>
        <taxon>Mamiellophyceae</taxon>
        <taxon>Mamiellales</taxon>
        <taxon>Mamiellaceae</taxon>
        <taxon>Micromonas</taxon>
    </lineage>
</organism>
<accession>A0A7R9Y753</accession>
<sequence length="127" mass="13382">MATLSLCASMSSLAVSRPKATLSCKSPAKGMTMKAALAAPTPFRAVALRTPTTHGRGALVVVAGGNSIGNTLHGTRRARARTSGFRARLQSPTGRRVLKARRAKGRKYLAPAGAVNGWNREKKKSLK</sequence>
<keyword evidence="3" id="KW-0687">Ribonucleoprotein</keyword>
<dbReference type="NCBIfam" id="TIGR01030">
    <property type="entry name" value="rpmH_bact"/>
    <property type="match status" value="1"/>
</dbReference>
<dbReference type="PANTHER" id="PTHR14503">
    <property type="entry name" value="MITOCHONDRIAL RIBOSOMAL PROTEIN 34 FAMILY MEMBER"/>
    <property type="match status" value="1"/>
</dbReference>
<dbReference type="AlphaFoldDB" id="A0A7R9Y753"/>
<dbReference type="GO" id="GO:0006412">
    <property type="term" value="P:translation"/>
    <property type="evidence" value="ECO:0007669"/>
    <property type="project" value="InterPro"/>
</dbReference>
<dbReference type="GO" id="GO:0003735">
    <property type="term" value="F:structural constituent of ribosome"/>
    <property type="evidence" value="ECO:0007669"/>
    <property type="project" value="InterPro"/>
</dbReference>
<keyword evidence="2" id="KW-0689">Ribosomal protein</keyword>
<evidence type="ECO:0000256" key="3">
    <source>
        <dbReference type="ARBA" id="ARBA00023274"/>
    </source>
</evidence>
<dbReference type="EMBL" id="HBDY01014533">
    <property type="protein sequence ID" value="CAD8248081.1"/>
    <property type="molecule type" value="Transcribed_RNA"/>
</dbReference>
<dbReference type="GO" id="GO:0005840">
    <property type="term" value="C:ribosome"/>
    <property type="evidence" value="ECO:0007669"/>
    <property type="project" value="UniProtKB-KW"/>
</dbReference>
<dbReference type="Pfam" id="PF00468">
    <property type="entry name" value="Ribosomal_L34"/>
    <property type="match status" value="1"/>
</dbReference>
<evidence type="ECO:0000313" key="4">
    <source>
        <dbReference type="EMBL" id="CAD8248081.1"/>
    </source>
</evidence>
<dbReference type="OMA" id="GWNREKK"/>
<protein>
    <submittedName>
        <fullName evidence="4">Uncharacterized protein</fullName>
    </submittedName>
</protein>
<gene>
    <name evidence="4" type="ORF">MPUS1402_LOCUS11039</name>
</gene>
<dbReference type="HAMAP" id="MF_00391">
    <property type="entry name" value="Ribosomal_bL34"/>
    <property type="match status" value="1"/>
</dbReference>
<reference evidence="4" key="1">
    <citation type="submission" date="2021-01" db="EMBL/GenBank/DDBJ databases">
        <authorList>
            <person name="Corre E."/>
            <person name="Pelletier E."/>
            <person name="Niang G."/>
            <person name="Scheremetjew M."/>
            <person name="Finn R."/>
            <person name="Kale V."/>
            <person name="Holt S."/>
            <person name="Cochrane G."/>
            <person name="Meng A."/>
            <person name="Brown T."/>
            <person name="Cohen L."/>
        </authorList>
    </citation>
    <scope>NUCLEOTIDE SEQUENCE</scope>
    <source>
        <strain evidence="4">RCC1614</strain>
    </source>
</reference>
<evidence type="ECO:0000256" key="2">
    <source>
        <dbReference type="ARBA" id="ARBA00022980"/>
    </source>
</evidence>
<dbReference type="PANTHER" id="PTHR14503:SF4">
    <property type="entry name" value="LARGE RIBOSOMAL SUBUNIT PROTEIN BL34M"/>
    <property type="match status" value="1"/>
</dbReference>
<dbReference type="InterPro" id="IPR000271">
    <property type="entry name" value="Ribosomal_bL34"/>
</dbReference>
<dbReference type="GO" id="GO:1990904">
    <property type="term" value="C:ribonucleoprotein complex"/>
    <property type="evidence" value="ECO:0007669"/>
    <property type="project" value="UniProtKB-KW"/>
</dbReference>
<name>A0A7R9Y753_MICPS</name>
<proteinExistence type="inferred from homology"/>
<dbReference type="Gene3D" id="1.10.287.3980">
    <property type="match status" value="1"/>
</dbReference>